<dbReference type="GO" id="GO:0005524">
    <property type="term" value="F:ATP binding"/>
    <property type="evidence" value="ECO:0007669"/>
    <property type="project" value="UniProtKB-KW"/>
</dbReference>
<feature type="compositionally biased region" description="Acidic residues" evidence="13">
    <location>
        <begin position="91"/>
        <end position="105"/>
    </location>
</feature>
<evidence type="ECO:0000256" key="6">
    <source>
        <dbReference type="ARBA" id="ARBA00022763"/>
    </source>
</evidence>
<dbReference type="PANTHER" id="PTHR19306:SF6">
    <property type="entry name" value="STRUCTURAL MAINTENANCE OF CHROMOSOMES PROTEIN 6"/>
    <property type="match status" value="1"/>
</dbReference>
<organism evidence="15 16">
    <name type="scientific">Ectocarpus siliculosus</name>
    <name type="common">Brown alga</name>
    <name type="synonym">Conferva siliculosa</name>
    <dbReference type="NCBI Taxonomy" id="2880"/>
    <lineage>
        <taxon>Eukaryota</taxon>
        <taxon>Sar</taxon>
        <taxon>Stramenopiles</taxon>
        <taxon>Ochrophyta</taxon>
        <taxon>PX clade</taxon>
        <taxon>Phaeophyceae</taxon>
        <taxon>Ectocarpales</taxon>
        <taxon>Ectocarpaceae</taxon>
        <taxon>Ectocarpus</taxon>
    </lineage>
</organism>
<feature type="compositionally biased region" description="Basic and acidic residues" evidence="13">
    <location>
        <begin position="7"/>
        <end position="24"/>
    </location>
</feature>
<dbReference type="eggNOG" id="KOG0250">
    <property type="taxonomic scope" value="Eukaryota"/>
</dbReference>
<evidence type="ECO:0000256" key="10">
    <source>
        <dbReference type="ARBA" id="ARBA00023204"/>
    </source>
</evidence>
<evidence type="ECO:0000256" key="7">
    <source>
        <dbReference type="ARBA" id="ARBA00022840"/>
    </source>
</evidence>
<comment type="subcellular location">
    <subcellularLocation>
        <location evidence="2">Chromosome</location>
    </subcellularLocation>
    <subcellularLocation>
        <location evidence="1">Nucleus</location>
    </subcellularLocation>
</comment>
<proteinExistence type="inferred from homology"/>
<evidence type="ECO:0000256" key="1">
    <source>
        <dbReference type="ARBA" id="ARBA00004123"/>
    </source>
</evidence>
<evidence type="ECO:0000256" key="13">
    <source>
        <dbReference type="SAM" id="MobiDB-lite"/>
    </source>
</evidence>
<keyword evidence="4" id="KW-0158">Chromosome</keyword>
<evidence type="ECO:0000313" key="15">
    <source>
        <dbReference type="EMBL" id="CBJ48925.1"/>
    </source>
</evidence>
<dbReference type="SUPFAM" id="SSF52540">
    <property type="entry name" value="P-loop containing nucleoside triphosphate hydrolases"/>
    <property type="match status" value="1"/>
</dbReference>
<dbReference type="GO" id="GO:0030915">
    <property type="term" value="C:Smc5-Smc6 complex"/>
    <property type="evidence" value="ECO:0007669"/>
    <property type="project" value="TreeGrafter"/>
</dbReference>
<evidence type="ECO:0000256" key="12">
    <source>
        <dbReference type="SAM" id="Coils"/>
    </source>
</evidence>
<feature type="compositionally biased region" description="Basic and acidic residues" evidence="13">
    <location>
        <begin position="106"/>
        <end position="140"/>
    </location>
</feature>
<protein>
    <submittedName>
        <fullName evidence="15">Smc-like protein</fullName>
    </submittedName>
</protein>
<dbReference type="GO" id="GO:0003697">
    <property type="term" value="F:single-stranded DNA binding"/>
    <property type="evidence" value="ECO:0007669"/>
    <property type="project" value="TreeGrafter"/>
</dbReference>
<feature type="coiled-coil region" evidence="12">
    <location>
        <begin position="820"/>
        <end position="860"/>
    </location>
</feature>
<dbReference type="AlphaFoldDB" id="D7G4M2"/>
<evidence type="ECO:0000256" key="8">
    <source>
        <dbReference type="ARBA" id="ARBA00023054"/>
    </source>
</evidence>
<dbReference type="OrthoDB" id="10072614at2759"/>
<feature type="domain" description="RecF/RecN/SMC N-terminal" evidence="14">
    <location>
        <begin position="180"/>
        <end position="1241"/>
    </location>
</feature>
<evidence type="ECO:0000256" key="5">
    <source>
        <dbReference type="ARBA" id="ARBA00022741"/>
    </source>
</evidence>
<dbReference type="EMBL" id="FN649760">
    <property type="protein sequence ID" value="CBJ48925.1"/>
    <property type="molecule type" value="Genomic_DNA"/>
</dbReference>
<dbReference type="SUPFAM" id="SSF90257">
    <property type="entry name" value="Myosin rod fragments"/>
    <property type="match status" value="1"/>
</dbReference>
<dbReference type="GO" id="GO:0035861">
    <property type="term" value="C:site of double-strand break"/>
    <property type="evidence" value="ECO:0007669"/>
    <property type="project" value="TreeGrafter"/>
</dbReference>
<accession>D7G4M2</accession>
<keyword evidence="6" id="KW-0227">DNA damage</keyword>
<feature type="compositionally biased region" description="Polar residues" evidence="13">
    <location>
        <begin position="30"/>
        <end position="53"/>
    </location>
</feature>
<keyword evidence="11" id="KW-0539">Nucleus</keyword>
<comment type="similarity">
    <text evidence="3">Belongs to the SMC family. SMC6 subfamily.</text>
</comment>
<dbReference type="GO" id="GO:0000724">
    <property type="term" value="P:double-strand break repair via homologous recombination"/>
    <property type="evidence" value="ECO:0007669"/>
    <property type="project" value="TreeGrafter"/>
</dbReference>
<dbReference type="InterPro" id="IPR003395">
    <property type="entry name" value="RecF/RecN/SMC_N"/>
</dbReference>
<keyword evidence="5" id="KW-0547">Nucleotide-binding</keyword>
<keyword evidence="16" id="KW-1185">Reference proteome</keyword>
<keyword evidence="9" id="KW-0233">DNA recombination</keyword>
<feature type="region of interest" description="Disordered" evidence="13">
    <location>
        <begin position="1244"/>
        <end position="1267"/>
    </location>
</feature>
<feature type="coiled-coil region" evidence="12">
    <location>
        <begin position="1036"/>
        <end position="1105"/>
    </location>
</feature>
<dbReference type="Proteomes" id="UP000002630">
    <property type="component" value="Unassembled WGS sequence"/>
</dbReference>
<keyword evidence="7" id="KW-0067">ATP-binding</keyword>
<evidence type="ECO:0000313" key="16">
    <source>
        <dbReference type="Proteomes" id="UP000002630"/>
    </source>
</evidence>
<dbReference type="GO" id="GO:0003684">
    <property type="term" value="F:damaged DNA binding"/>
    <property type="evidence" value="ECO:0007669"/>
    <property type="project" value="TreeGrafter"/>
</dbReference>
<gene>
    <name evidence="15" type="ORF">Esi_0057_0114</name>
</gene>
<dbReference type="InterPro" id="IPR027417">
    <property type="entry name" value="P-loop_NTPase"/>
</dbReference>
<reference evidence="15 16" key="1">
    <citation type="journal article" date="2010" name="Nature">
        <title>The Ectocarpus genome and the independent evolution of multicellularity in brown algae.</title>
        <authorList>
            <person name="Cock J.M."/>
            <person name="Sterck L."/>
            <person name="Rouze P."/>
            <person name="Scornet D."/>
            <person name="Allen A.E."/>
            <person name="Amoutzias G."/>
            <person name="Anthouard V."/>
            <person name="Artiguenave F."/>
            <person name="Aury J.M."/>
            <person name="Badger J.H."/>
            <person name="Beszteri B."/>
            <person name="Billiau K."/>
            <person name="Bonnet E."/>
            <person name="Bothwell J.H."/>
            <person name="Bowler C."/>
            <person name="Boyen C."/>
            <person name="Brownlee C."/>
            <person name="Carrano C.J."/>
            <person name="Charrier B."/>
            <person name="Cho G.Y."/>
            <person name="Coelho S.M."/>
            <person name="Collen J."/>
            <person name="Corre E."/>
            <person name="Da Silva C."/>
            <person name="Delage L."/>
            <person name="Delaroque N."/>
            <person name="Dittami S.M."/>
            <person name="Doulbeau S."/>
            <person name="Elias M."/>
            <person name="Farnham G."/>
            <person name="Gachon C.M."/>
            <person name="Gschloessl B."/>
            <person name="Heesch S."/>
            <person name="Jabbari K."/>
            <person name="Jubin C."/>
            <person name="Kawai H."/>
            <person name="Kimura K."/>
            <person name="Kloareg B."/>
            <person name="Kupper F.C."/>
            <person name="Lang D."/>
            <person name="Le Bail A."/>
            <person name="Leblanc C."/>
            <person name="Lerouge P."/>
            <person name="Lohr M."/>
            <person name="Lopez P.J."/>
            <person name="Martens C."/>
            <person name="Maumus F."/>
            <person name="Michel G."/>
            <person name="Miranda-Saavedra D."/>
            <person name="Morales J."/>
            <person name="Moreau H."/>
            <person name="Motomura T."/>
            <person name="Nagasato C."/>
            <person name="Napoli C.A."/>
            <person name="Nelson D.R."/>
            <person name="Nyvall-Collen P."/>
            <person name="Peters A.F."/>
            <person name="Pommier C."/>
            <person name="Potin P."/>
            <person name="Poulain J."/>
            <person name="Quesneville H."/>
            <person name="Read B."/>
            <person name="Rensing S.A."/>
            <person name="Ritter A."/>
            <person name="Rousvoal S."/>
            <person name="Samanta M."/>
            <person name="Samson G."/>
            <person name="Schroeder D.C."/>
            <person name="Segurens B."/>
            <person name="Strittmatter M."/>
            <person name="Tonon T."/>
            <person name="Tregear J.W."/>
            <person name="Valentin K."/>
            <person name="von Dassow P."/>
            <person name="Yamagishi T."/>
            <person name="Van de Peer Y."/>
            <person name="Wincker P."/>
        </authorList>
    </citation>
    <scope>NUCLEOTIDE SEQUENCE [LARGE SCALE GENOMIC DNA]</scope>
    <source>
        <strain evidence="16">Ec32 / CCAP1310/4</strain>
    </source>
</reference>
<sequence>MAPTRRRASESSDKKDEPEMERSPKAHRLSNGSRASTSSSPDGSTTASPNESMNGYPAGAAMDEDREVDNEEQASGSKGKGKRRFIPDDKEANEEEEEEEEEDLPEKEKAEDFAEKARQMAELCREQEEEDRRMDDGEKDAADEENDAPRTKTKKGKKEKKEKDEKSRGSKKKSEAGVVLKINVSNFMCHRKLTVPLCKQVNFINGRNGSGKSAILAALQICLGAKAHLTHRAKKMTDFIRHGWKGDAVLEVTLLNTEHGFMFEEYGESITIRRTIKQPSGGGFALVGADGAVKSKEKSELTRLLDTLNIQVDNPCAVLDQENSKKFLQGSESDKYAFFMKATDLERIHADSLETGRSISTMKAGHHDAVSMLPKYQEIVRQLKLELKEYENLRELKEKINRLQEQTVWAHVNVFEEAVAEHEEAIKERNAEVEKGQEKIAQLGKEIEDTLASKEEVKARYDTRVDEITRLKKVALEAGKQLVDAQAPLLQLRTQRSTLEGEKRDKTAAKSLAARKVKAAREAAKRSASDQREKTLLGQIQQTEDSLSVVASMLEQRGGEEKMFQLGQAVHRAQDAAGKARQDYDNSSHELVALKQELRSLETEKFDPLRAMAPFMPGLVRKISQEARQFSSPPVGPIGASIQLKEECQEFRACIEGHLSRNLNNFVVSCQQDKTRLMAVVRSYRGSYRGSDKNFPLPTIIVQAPQARYRPPQNPPGYLQIMQAINVNNDQAFNSLVDQCSIEKNCLFATKEEAEKACLRGRSGSYQRMPHGMFEAYYPSQGGKSCSKFNVSDGNVQTRMNIVDTRRHKSVLGVDEGTQKQEIRAQIQQTNAVVEQLRAIADAEARTAKAAETAMRTEEQERFRLDDQSKKFSIERTKLANQLMALQAKKNDSSDPTEELERDLEVATEELDGVLAELATMEGQIREIAAQVEPFKQAKEAAKKAHKEAGDAASTVQEEFEDSEQVVNNLRNKINRVQGWVAKISADVQTLSRDKDKNQADLEKTLEKANLYMTNMRAKDGLEWDGVRVESRGLTVEQLEHKVQVSRKRYEKEREKRCKRSKTKEEVESQLLQAYNLFKEKEKLADTLEGNMEMLSNERNQRTRRWRQMRDFVARQTSRLFDAYLQEKGASGEVRFDNECQTLGLTYQKDSSDNASQCSDVKLLSGGERSFATLALLLALGQSHECPFRVMDEFDVFMDAMSRNIAIKQVIEFAKRDSSRQFILITPQDLSSVTASDACKIIKMQPPRKGDHNQTTLEETLGGGGAP</sequence>
<evidence type="ECO:0000256" key="3">
    <source>
        <dbReference type="ARBA" id="ARBA00006793"/>
    </source>
</evidence>
<dbReference type="PANTHER" id="PTHR19306">
    <property type="entry name" value="STRUCTURAL MAINTENANCE OF CHROMOSOMES 5,6 SMC5, SMC6"/>
    <property type="match status" value="1"/>
</dbReference>
<feature type="coiled-coil region" evidence="12">
    <location>
        <begin position="897"/>
        <end position="924"/>
    </location>
</feature>
<evidence type="ECO:0000259" key="14">
    <source>
        <dbReference type="Pfam" id="PF02463"/>
    </source>
</evidence>
<feature type="region of interest" description="Disordered" evidence="13">
    <location>
        <begin position="1"/>
        <end position="174"/>
    </location>
</feature>
<evidence type="ECO:0000256" key="11">
    <source>
        <dbReference type="ARBA" id="ARBA00023242"/>
    </source>
</evidence>
<evidence type="ECO:0000256" key="2">
    <source>
        <dbReference type="ARBA" id="ARBA00004286"/>
    </source>
</evidence>
<dbReference type="Pfam" id="PF02463">
    <property type="entry name" value="SMC_N"/>
    <property type="match status" value="1"/>
</dbReference>
<dbReference type="Gene3D" id="3.40.50.300">
    <property type="entry name" value="P-loop containing nucleotide triphosphate hydrolases"/>
    <property type="match status" value="2"/>
</dbReference>
<evidence type="ECO:0000256" key="9">
    <source>
        <dbReference type="ARBA" id="ARBA00023172"/>
    </source>
</evidence>
<feature type="coiled-coil region" evidence="12">
    <location>
        <begin position="373"/>
        <end position="460"/>
    </location>
</feature>
<name>D7G4M2_ECTSI</name>
<feature type="compositionally biased region" description="Acidic residues" evidence="13">
    <location>
        <begin position="62"/>
        <end position="72"/>
    </location>
</feature>
<keyword evidence="8 12" id="KW-0175">Coiled coil</keyword>
<dbReference type="InParanoid" id="D7G4M2"/>
<evidence type="ECO:0000256" key="4">
    <source>
        <dbReference type="ARBA" id="ARBA00022454"/>
    </source>
</evidence>
<dbReference type="STRING" id="2880.D7G4M2"/>
<feature type="compositionally biased region" description="Basic and acidic residues" evidence="13">
    <location>
        <begin position="159"/>
        <end position="174"/>
    </location>
</feature>
<keyword evidence="10" id="KW-0234">DNA repair</keyword>
<dbReference type="GO" id="GO:0005634">
    <property type="term" value="C:nucleus"/>
    <property type="evidence" value="ECO:0007669"/>
    <property type="project" value="UniProtKB-SubCell"/>
</dbReference>